<protein>
    <submittedName>
        <fullName evidence="2">Type II toxin-antitoxin system HipA family toxin</fullName>
    </submittedName>
</protein>
<organism evidence="2 3">
    <name type="scientific">Scrofimicrobium canadense</name>
    <dbReference type="NCBI Taxonomy" id="2652290"/>
    <lineage>
        <taxon>Bacteria</taxon>
        <taxon>Bacillati</taxon>
        <taxon>Actinomycetota</taxon>
        <taxon>Actinomycetes</taxon>
        <taxon>Actinomycetales</taxon>
        <taxon>Actinomycetaceae</taxon>
        <taxon>Scrofimicrobium</taxon>
    </lineage>
</organism>
<evidence type="ECO:0000313" key="2">
    <source>
        <dbReference type="EMBL" id="MSS84354.1"/>
    </source>
</evidence>
<sequence>MPEVLDVWVDGRFCGNIMRGEGGHVEFLYEEAYCDDSTATALSVSMPKSVRAHGPNVVMPWLSNLLPDAEEVRSRWAAKFGERRNGRWITGRYVTR</sequence>
<dbReference type="InterPro" id="IPR017508">
    <property type="entry name" value="HipA_N1"/>
</dbReference>
<gene>
    <name evidence="2" type="ORF">FYJ24_06165</name>
</gene>
<dbReference type="EMBL" id="VULO01000006">
    <property type="protein sequence ID" value="MSS84354.1"/>
    <property type="molecule type" value="Genomic_DNA"/>
</dbReference>
<dbReference type="RefSeq" id="WP_154544628.1">
    <property type="nucleotide sequence ID" value="NZ_VULO01000006.1"/>
</dbReference>
<proteinExistence type="predicted"/>
<dbReference type="AlphaFoldDB" id="A0A6N7VRG6"/>
<keyword evidence="3" id="KW-1185">Reference proteome</keyword>
<dbReference type="Pfam" id="PF13657">
    <property type="entry name" value="Couple_hipA"/>
    <property type="match status" value="1"/>
</dbReference>
<dbReference type="Proteomes" id="UP000470875">
    <property type="component" value="Unassembled WGS sequence"/>
</dbReference>
<evidence type="ECO:0000259" key="1">
    <source>
        <dbReference type="Pfam" id="PF13657"/>
    </source>
</evidence>
<name>A0A6N7VRG6_9ACTO</name>
<evidence type="ECO:0000313" key="3">
    <source>
        <dbReference type="Proteomes" id="UP000470875"/>
    </source>
</evidence>
<comment type="caution">
    <text evidence="2">The sequence shown here is derived from an EMBL/GenBank/DDBJ whole genome shotgun (WGS) entry which is preliminary data.</text>
</comment>
<accession>A0A6N7VRG6</accession>
<dbReference type="NCBIfam" id="TIGR03071">
    <property type="entry name" value="couple_hipA"/>
    <property type="match status" value="1"/>
</dbReference>
<feature type="domain" description="HipA N-terminal subdomain 1" evidence="1">
    <location>
        <begin position="5"/>
        <end position="83"/>
    </location>
</feature>
<reference evidence="2 3" key="1">
    <citation type="submission" date="2019-08" db="EMBL/GenBank/DDBJ databases">
        <title>In-depth cultivation of the pig gut microbiome towards novel bacterial diversity and tailored functional studies.</title>
        <authorList>
            <person name="Wylensek D."/>
            <person name="Hitch T.C.A."/>
            <person name="Clavel T."/>
        </authorList>
    </citation>
    <scope>NUCLEOTIDE SEQUENCE [LARGE SCALE GENOMIC DNA]</scope>
    <source>
        <strain evidence="2 3">WB03_NA08</strain>
    </source>
</reference>